<feature type="domain" description="NmrA-like" evidence="3">
    <location>
        <begin position="2"/>
        <end position="257"/>
    </location>
</feature>
<dbReference type="InterPro" id="IPR051164">
    <property type="entry name" value="NmrA-like_oxidored"/>
</dbReference>
<dbReference type="STRING" id="765440.A0A0C3BK25"/>
<dbReference type="CDD" id="cd05251">
    <property type="entry name" value="NmrA_like_SDR_a"/>
    <property type="match status" value="1"/>
</dbReference>
<reference evidence="4 5" key="1">
    <citation type="submission" date="2014-04" db="EMBL/GenBank/DDBJ databases">
        <authorList>
            <consortium name="DOE Joint Genome Institute"/>
            <person name="Kuo A."/>
            <person name="Tarkka M."/>
            <person name="Buscot F."/>
            <person name="Kohler A."/>
            <person name="Nagy L.G."/>
            <person name="Floudas D."/>
            <person name="Copeland A."/>
            <person name="Barry K.W."/>
            <person name="Cichocki N."/>
            <person name="Veneault-Fourrey C."/>
            <person name="LaButti K."/>
            <person name="Lindquist E.A."/>
            <person name="Lipzen A."/>
            <person name="Lundell T."/>
            <person name="Morin E."/>
            <person name="Murat C."/>
            <person name="Sun H."/>
            <person name="Tunlid A."/>
            <person name="Henrissat B."/>
            <person name="Grigoriev I.V."/>
            <person name="Hibbett D.S."/>
            <person name="Martin F."/>
            <person name="Nordberg H.P."/>
            <person name="Cantor M.N."/>
            <person name="Hua S.X."/>
        </authorList>
    </citation>
    <scope>NUCLEOTIDE SEQUENCE [LARGE SCALE GENOMIC DNA]</scope>
    <source>
        <strain evidence="4 5">F 1598</strain>
    </source>
</reference>
<dbReference type="OrthoDB" id="419598at2759"/>
<dbReference type="SUPFAM" id="SSF51735">
    <property type="entry name" value="NAD(P)-binding Rossmann-fold domains"/>
    <property type="match status" value="1"/>
</dbReference>
<dbReference type="InterPro" id="IPR008030">
    <property type="entry name" value="NmrA-like"/>
</dbReference>
<organism evidence="4 5">
    <name type="scientific">Piloderma croceum (strain F 1598)</name>
    <dbReference type="NCBI Taxonomy" id="765440"/>
    <lineage>
        <taxon>Eukaryota</taxon>
        <taxon>Fungi</taxon>
        <taxon>Dikarya</taxon>
        <taxon>Basidiomycota</taxon>
        <taxon>Agaricomycotina</taxon>
        <taxon>Agaricomycetes</taxon>
        <taxon>Agaricomycetidae</taxon>
        <taxon>Atheliales</taxon>
        <taxon>Atheliaceae</taxon>
        <taxon>Piloderma</taxon>
    </lineage>
</organism>
<dbReference type="AlphaFoldDB" id="A0A0C3BK25"/>
<protein>
    <recommendedName>
        <fullName evidence="3">NmrA-like domain-containing protein</fullName>
    </recommendedName>
</protein>
<dbReference type="Pfam" id="PF05368">
    <property type="entry name" value="NmrA"/>
    <property type="match status" value="1"/>
</dbReference>
<evidence type="ECO:0000313" key="5">
    <source>
        <dbReference type="Proteomes" id="UP000054166"/>
    </source>
</evidence>
<comment type="similarity">
    <text evidence="1">Belongs to the NmrA-type oxidoreductase family.</text>
</comment>
<dbReference type="HOGENOM" id="CLU_007383_8_2_1"/>
<reference evidence="5" key="2">
    <citation type="submission" date="2015-01" db="EMBL/GenBank/DDBJ databases">
        <title>Evolutionary Origins and Diversification of the Mycorrhizal Mutualists.</title>
        <authorList>
            <consortium name="DOE Joint Genome Institute"/>
            <consortium name="Mycorrhizal Genomics Consortium"/>
            <person name="Kohler A."/>
            <person name="Kuo A."/>
            <person name="Nagy L.G."/>
            <person name="Floudas D."/>
            <person name="Copeland A."/>
            <person name="Barry K.W."/>
            <person name="Cichocki N."/>
            <person name="Veneault-Fourrey C."/>
            <person name="LaButti K."/>
            <person name="Lindquist E.A."/>
            <person name="Lipzen A."/>
            <person name="Lundell T."/>
            <person name="Morin E."/>
            <person name="Murat C."/>
            <person name="Riley R."/>
            <person name="Ohm R."/>
            <person name="Sun H."/>
            <person name="Tunlid A."/>
            <person name="Henrissat B."/>
            <person name="Grigoriev I.V."/>
            <person name="Hibbett D.S."/>
            <person name="Martin F."/>
        </authorList>
    </citation>
    <scope>NUCLEOTIDE SEQUENCE [LARGE SCALE GENOMIC DNA]</scope>
    <source>
        <strain evidence="5">F 1598</strain>
    </source>
</reference>
<evidence type="ECO:0000259" key="3">
    <source>
        <dbReference type="Pfam" id="PF05368"/>
    </source>
</evidence>
<dbReference type="InParanoid" id="A0A0C3BK25"/>
<evidence type="ECO:0000256" key="2">
    <source>
        <dbReference type="ARBA" id="ARBA00022857"/>
    </source>
</evidence>
<dbReference type="PANTHER" id="PTHR42748:SF7">
    <property type="entry name" value="NMRA LIKE REDOX SENSOR 1-RELATED"/>
    <property type="match status" value="1"/>
</dbReference>
<dbReference type="Gene3D" id="3.90.25.10">
    <property type="entry name" value="UDP-galactose 4-epimerase, domain 1"/>
    <property type="match status" value="1"/>
</dbReference>
<name>A0A0C3BK25_PILCF</name>
<dbReference type="Gene3D" id="3.40.50.720">
    <property type="entry name" value="NAD(P)-binding Rossmann-like Domain"/>
    <property type="match status" value="1"/>
</dbReference>
<keyword evidence="2" id="KW-0521">NADP</keyword>
<sequence>MTRIVVVFGATGTQGSSVVDALLADKTFTPRAVTRNASSEAAKKLASRGVQVVTADLWDKDSIKDALADCEGVFGVTNYYDPSIAGAKPQGEIEQGRFLIDAAKEAGVQFFVWSSLPHSTKLSNGKYPGVNHFDNKAEVEEYLKQSGLPSATVQTGWFCENLWNLGILVKLADDTYELAIPHYSPAATNALLWVQKDLGASVLALFKQYQNRKDEVLNKTFYVANAHITYPDFAKILSKAIDKEVKFTSPPTTGMHELDIMYEFQSDIGLYRHSELPDPRLVALGVKFGTLEEFAEQCVKPRFS</sequence>
<accession>A0A0C3BK25</accession>
<gene>
    <name evidence="4" type="ORF">PILCRDRAFT_4604</name>
</gene>
<dbReference type="Proteomes" id="UP000054166">
    <property type="component" value="Unassembled WGS sequence"/>
</dbReference>
<proteinExistence type="inferred from homology"/>
<keyword evidence="5" id="KW-1185">Reference proteome</keyword>
<evidence type="ECO:0000256" key="1">
    <source>
        <dbReference type="ARBA" id="ARBA00006328"/>
    </source>
</evidence>
<dbReference type="InterPro" id="IPR036291">
    <property type="entry name" value="NAD(P)-bd_dom_sf"/>
</dbReference>
<dbReference type="PANTHER" id="PTHR42748">
    <property type="entry name" value="NITROGEN METABOLITE REPRESSION PROTEIN NMRA FAMILY MEMBER"/>
    <property type="match status" value="1"/>
</dbReference>
<evidence type="ECO:0000313" key="4">
    <source>
        <dbReference type="EMBL" id="KIM86708.1"/>
    </source>
</evidence>
<dbReference type="GO" id="GO:0005634">
    <property type="term" value="C:nucleus"/>
    <property type="evidence" value="ECO:0007669"/>
    <property type="project" value="TreeGrafter"/>
</dbReference>
<dbReference type="EMBL" id="KN832981">
    <property type="protein sequence ID" value="KIM86708.1"/>
    <property type="molecule type" value="Genomic_DNA"/>
</dbReference>